<reference evidence="2 3" key="1">
    <citation type="submission" date="2024-06" db="EMBL/GenBank/DDBJ databases">
        <title>Genomic Encyclopedia of Type Strains, Phase IV (KMG-IV): sequencing the most valuable type-strain genomes for metagenomic binning, comparative biology and taxonomic classification.</title>
        <authorList>
            <person name="Goeker M."/>
        </authorList>
    </citation>
    <scope>NUCLEOTIDE SEQUENCE [LARGE SCALE GENOMIC DNA]</scope>
    <source>
        <strain evidence="2 3">DSM 17809</strain>
    </source>
</reference>
<evidence type="ECO:0000259" key="1">
    <source>
        <dbReference type="Pfam" id="PF13619"/>
    </source>
</evidence>
<evidence type="ECO:0000313" key="3">
    <source>
        <dbReference type="Proteomes" id="UP001549110"/>
    </source>
</evidence>
<dbReference type="Pfam" id="PF13619">
    <property type="entry name" value="KTSC"/>
    <property type="match status" value="1"/>
</dbReference>
<dbReference type="InterPro" id="IPR025309">
    <property type="entry name" value="KTSC_dom"/>
</dbReference>
<dbReference type="GO" id="GO:0004824">
    <property type="term" value="F:lysine-tRNA ligase activity"/>
    <property type="evidence" value="ECO:0007669"/>
    <property type="project" value="UniProtKB-EC"/>
</dbReference>
<dbReference type="Proteomes" id="UP001549110">
    <property type="component" value="Unassembled WGS sequence"/>
</dbReference>
<proteinExistence type="predicted"/>
<sequence>MQVDSEAIRDVSYDAERAKLFVTFIDGDRYVYVGVPGEVHRSFLEADSKGQFFAYEIRDQYPYNKVDAEPG</sequence>
<keyword evidence="3" id="KW-1185">Reference proteome</keyword>
<organism evidence="2 3">
    <name type="scientific">Phenylobacterium koreense</name>
    <dbReference type="NCBI Taxonomy" id="266125"/>
    <lineage>
        <taxon>Bacteria</taxon>
        <taxon>Pseudomonadati</taxon>
        <taxon>Pseudomonadota</taxon>
        <taxon>Alphaproteobacteria</taxon>
        <taxon>Caulobacterales</taxon>
        <taxon>Caulobacteraceae</taxon>
        <taxon>Phenylobacterium</taxon>
    </lineage>
</organism>
<dbReference type="EMBL" id="JBEPLU010000001">
    <property type="protein sequence ID" value="MET3526751.1"/>
    <property type="molecule type" value="Genomic_DNA"/>
</dbReference>
<evidence type="ECO:0000313" key="2">
    <source>
        <dbReference type="EMBL" id="MET3526751.1"/>
    </source>
</evidence>
<name>A0ABV2EK92_9CAUL</name>
<comment type="caution">
    <text evidence="2">The sequence shown here is derived from an EMBL/GenBank/DDBJ whole genome shotgun (WGS) entry which is preliminary data.</text>
</comment>
<protein>
    <submittedName>
        <fullName evidence="2">Lysyl-tRNA synthetase class 2</fullName>
        <ecNumber evidence="2">6.1.1.6</ecNumber>
    </submittedName>
</protein>
<dbReference type="EC" id="6.1.1.6" evidence="2"/>
<feature type="domain" description="KTSC" evidence="1">
    <location>
        <begin position="5"/>
        <end position="61"/>
    </location>
</feature>
<gene>
    <name evidence="2" type="ORF">ABID41_001846</name>
</gene>
<accession>A0ABV2EK92</accession>
<dbReference type="RefSeq" id="WP_331932219.1">
    <property type="nucleotide sequence ID" value="NZ_JBEPLU010000001.1"/>
</dbReference>
<keyword evidence="2" id="KW-0436">Ligase</keyword>